<dbReference type="Pfam" id="PF02195">
    <property type="entry name" value="ParB_N"/>
    <property type="match status" value="1"/>
</dbReference>
<evidence type="ECO:0000256" key="1">
    <source>
        <dbReference type="ARBA" id="ARBA00006295"/>
    </source>
</evidence>
<keyword evidence="4" id="KW-0238">DNA-binding</keyword>
<evidence type="ECO:0000313" key="9">
    <source>
        <dbReference type="Proteomes" id="UP000245790"/>
    </source>
</evidence>
<name>A0A316FD16_9GAMM</name>
<dbReference type="Pfam" id="PF23552">
    <property type="entry name" value="ParB_C"/>
    <property type="match status" value="1"/>
</dbReference>
<dbReference type="Proteomes" id="UP000245790">
    <property type="component" value="Unassembled WGS sequence"/>
</dbReference>
<evidence type="ECO:0000256" key="6">
    <source>
        <dbReference type="SAM" id="MobiDB-lite"/>
    </source>
</evidence>
<feature type="domain" description="ParB-like N-terminal" evidence="7">
    <location>
        <begin position="44"/>
        <end position="134"/>
    </location>
</feature>
<keyword evidence="9" id="KW-1185">Reference proteome</keyword>
<dbReference type="GO" id="GO:0005694">
    <property type="term" value="C:chromosome"/>
    <property type="evidence" value="ECO:0007669"/>
    <property type="project" value="TreeGrafter"/>
</dbReference>
<dbReference type="InterPro" id="IPR004437">
    <property type="entry name" value="ParB/RepB/Spo0J"/>
</dbReference>
<dbReference type="InterPro" id="IPR036086">
    <property type="entry name" value="ParB/Sulfiredoxin_sf"/>
</dbReference>
<dbReference type="GO" id="GO:0045881">
    <property type="term" value="P:positive regulation of sporulation resulting in formation of a cellular spore"/>
    <property type="evidence" value="ECO:0007669"/>
    <property type="project" value="TreeGrafter"/>
</dbReference>
<dbReference type="FunFam" id="1.10.10.2830:FF:000001">
    <property type="entry name" value="Chromosome partitioning protein ParB"/>
    <property type="match status" value="1"/>
</dbReference>
<dbReference type="CDD" id="cd16393">
    <property type="entry name" value="SPO0J_N"/>
    <property type="match status" value="1"/>
</dbReference>
<dbReference type="NCBIfam" id="TIGR00180">
    <property type="entry name" value="parB_part"/>
    <property type="match status" value="1"/>
</dbReference>
<dbReference type="Gene3D" id="1.10.10.2830">
    <property type="match status" value="1"/>
</dbReference>
<dbReference type="InterPro" id="IPR003115">
    <property type="entry name" value="ParB_N"/>
</dbReference>
<dbReference type="InterPro" id="IPR041468">
    <property type="entry name" value="HTH_ParB/Spo0J"/>
</dbReference>
<evidence type="ECO:0000313" key="8">
    <source>
        <dbReference type="EMBL" id="PWK46778.1"/>
    </source>
</evidence>
<evidence type="ECO:0000256" key="4">
    <source>
        <dbReference type="ARBA" id="ARBA00023125"/>
    </source>
</evidence>
<evidence type="ECO:0000259" key="7">
    <source>
        <dbReference type="SMART" id="SM00470"/>
    </source>
</evidence>
<proteinExistence type="inferred from homology"/>
<comment type="caution">
    <text evidence="8">The sequence shown here is derived from an EMBL/GenBank/DDBJ whole genome shotgun (WGS) entry which is preliminary data.</text>
</comment>
<dbReference type="Pfam" id="PF17762">
    <property type="entry name" value="HTH_ParB"/>
    <property type="match status" value="1"/>
</dbReference>
<sequence>MSKRLGRGLDAFISKKIAENKAAEPEPATSSDDDLQANEKGELRKLPIEFLQPGQYQPRKIMTDDALEELAESIKAQGIIQPIVVRAIGQNKFEIIAGERRWRAAQLAKLSEVPALVKDVPDEAAIAMALIENIQREDLNAIEEASALQRLMTEFGLTHQQTADAVGKSRTTVTNLLRLLQLSEACRVMLERGDIEMGHARSLLSLDKEQQSEVARQVVAKGLTVRETEKLVRKTINPVKVNNPVKDEDPHIAKLEQRISDKFGAPVSIQHGAKGKGKLVLSYSNLDELDGILGHLGLTDDY</sequence>
<dbReference type="InterPro" id="IPR057240">
    <property type="entry name" value="ParB_dimer_C"/>
</dbReference>
<feature type="region of interest" description="Disordered" evidence="6">
    <location>
        <begin position="20"/>
        <end position="39"/>
    </location>
</feature>
<dbReference type="AlphaFoldDB" id="A0A316FD16"/>
<dbReference type="RefSeq" id="WP_245411471.1">
    <property type="nucleotide sequence ID" value="NZ_QGGU01000012.1"/>
</dbReference>
<dbReference type="PANTHER" id="PTHR33375">
    <property type="entry name" value="CHROMOSOME-PARTITIONING PROTEIN PARB-RELATED"/>
    <property type="match status" value="1"/>
</dbReference>
<evidence type="ECO:0000256" key="3">
    <source>
        <dbReference type="ARBA" id="ARBA00022829"/>
    </source>
</evidence>
<dbReference type="GO" id="GO:0003677">
    <property type="term" value="F:DNA binding"/>
    <property type="evidence" value="ECO:0007669"/>
    <property type="project" value="UniProtKB-KW"/>
</dbReference>
<organism evidence="8 9">
    <name type="scientific">Pleionea mediterranea</name>
    <dbReference type="NCBI Taxonomy" id="523701"/>
    <lineage>
        <taxon>Bacteria</taxon>
        <taxon>Pseudomonadati</taxon>
        <taxon>Pseudomonadota</taxon>
        <taxon>Gammaproteobacteria</taxon>
        <taxon>Oceanospirillales</taxon>
        <taxon>Pleioneaceae</taxon>
        <taxon>Pleionea</taxon>
    </lineage>
</organism>
<comment type="similarity">
    <text evidence="1">Belongs to the ParB family.</text>
</comment>
<gene>
    <name evidence="8" type="ORF">C8D97_11214</name>
</gene>
<protein>
    <recommendedName>
        <fullName evidence="2">Probable chromosome-partitioning protein ParB</fullName>
    </recommendedName>
</protein>
<dbReference type="FunFam" id="3.90.1530.30:FF:000001">
    <property type="entry name" value="Chromosome partitioning protein ParB"/>
    <property type="match status" value="1"/>
</dbReference>
<dbReference type="SUPFAM" id="SSF110849">
    <property type="entry name" value="ParB/Sulfiredoxin"/>
    <property type="match status" value="1"/>
</dbReference>
<comment type="function">
    <text evidence="5">Involved in chromosome partition. Localize to both poles of the predivisional cell following completion of DNA replication. Binds to the DNA origin of replication.</text>
</comment>
<dbReference type="SMART" id="SM00470">
    <property type="entry name" value="ParB"/>
    <property type="match status" value="1"/>
</dbReference>
<dbReference type="PANTHER" id="PTHR33375:SF1">
    <property type="entry name" value="CHROMOSOME-PARTITIONING PROTEIN PARB-RELATED"/>
    <property type="match status" value="1"/>
</dbReference>
<keyword evidence="3" id="KW-0159">Chromosome partition</keyword>
<evidence type="ECO:0000256" key="2">
    <source>
        <dbReference type="ARBA" id="ARBA00022372"/>
    </source>
</evidence>
<dbReference type="Gene3D" id="3.90.1530.30">
    <property type="match status" value="1"/>
</dbReference>
<accession>A0A316FD16</accession>
<dbReference type="GO" id="GO:0007059">
    <property type="term" value="P:chromosome segregation"/>
    <property type="evidence" value="ECO:0007669"/>
    <property type="project" value="UniProtKB-KW"/>
</dbReference>
<reference evidence="8 9" key="1">
    <citation type="submission" date="2018-05" db="EMBL/GenBank/DDBJ databases">
        <title>Genomic Encyclopedia of Type Strains, Phase IV (KMG-IV): sequencing the most valuable type-strain genomes for metagenomic binning, comparative biology and taxonomic classification.</title>
        <authorList>
            <person name="Goeker M."/>
        </authorList>
    </citation>
    <scope>NUCLEOTIDE SEQUENCE [LARGE SCALE GENOMIC DNA]</scope>
    <source>
        <strain evidence="8 9">DSM 25350</strain>
    </source>
</reference>
<dbReference type="InterPro" id="IPR050336">
    <property type="entry name" value="Chromosome_partition/occlusion"/>
</dbReference>
<dbReference type="EMBL" id="QGGU01000012">
    <property type="protein sequence ID" value="PWK46778.1"/>
    <property type="molecule type" value="Genomic_DNA"/>
</dbReference>
<evidence type="ECO:0000256" key="5">
    <source>
        <dbReference type="ARBA" id="ARBA00025472"/>
    </source>
</evidence>